<organism evidence="2">
    <name type="scientific">Amphimedon queenslandica</name>
    <name type="common">Sponge</name>
    <dbReference type="NCBI Taxonomy" id="400682"/>
    <lineage>
        <taxon>Eukaryota</taxon>
        <taxon>Metazoa</taxon>
        <taxon>Porifera</taxon>
        <taxon>Demospongiae</taxon>
        <taxon>Heteroscleromorpha</taxon>
        <taxon>Haplosclerida</taxon>
        <taxon>Niphatidae</taxon>
        <taxon>Amphimedon</taxon>
    </lineage>
</organism>
<name>A0A1X7SJ55_AMPQE</name>
<evidence type="ECO:0000256" key="1">
    <source>
        <dbReference type="SAM" id="Phobius"/>
    </source>
</evidence>
<keyword evidence="1" id="KW-1133">Transmembrane helix</keyword>
<dbReference type="InParanoid" id="A0A1X7SJ55"/>
<accession>A0A1X7SJ55</accession>
<dbReference type="EnsemblMetazoa" id="Aqu2.1.02089_001">
    <property type="protein sequence ID" value="Aqu2.1.02089_001"/>
    <property type="gene ID" value="Aqu2.1.02089"/>
</dbReference>
<evidence type="ECO:0000313" key="2">
    <source>
        <dbReference type="EnsemblMetazoa" id="Aqu2.1.02089_001"/>
    </source>
</evidence>
<proteinExistence type="predicted"/>
<protein>
    <submittedName>
        <fullName evidence="2">Uncharacterized protein</fullName>
    </submittedName>
</protein>
<sequence length="182" mass="20505">MLISVDNGPGRYSGRLTMKKDSKYEDSRTPFSMSSVKAILISLALAFLLLCIWFWPRQQTLIYNYYNSSEGENINSQAVFPHHAAPLKFYSQDESLVNLLGNLTFKNYGIVKSTDHYVWQQIPCHYLEAQNVSGPYLAWADVKQANYLFHDVSGDMTHPASGMRSSIPLGGKYNTAPSQVVL</sequence>
<dbReference type="AlphaFoldDB" id="A0A1X7SJ55"/>
<feature type="transmembrane region" description="Helical" evidence="1">
    <location>
        <begin position="38"/>
        <end position="55"/>
    </location>
</feature>
<reference evidence="2" key="1">
    <citation type="submission" date="2017-05" db="UniProtKB">
        <authorList>
            <consortium name="EnsemblMetazoa"/>
        </authorList>
    </citation>
    <scope>IDENTIFICATION</scope>
</reference>
<keyword evidence="1" id="KW-0472">Membrane</keyword>
<keyword evidence="1" id="KW-0812">Transmembrane</keyword>